<organism evidence="2 3">
    <name type="scientific">Pontibacterium sinense</name>
    <dbReference type="NCBI Taxonomy" id="2781979"/>
    <lineage>
        <taxon>Bacteria</taxon>
        <taxon>Pseudomonadati</taxon>
        <taxon>Pseudomonadota</taxon>
        <taxon>Gammaproteobacteria</taxon>
        <taxon>Oceanospirillales</taxon>
        <taxon>Oceanospirillaceae</taxon>
        <taxon>Pontibacterium</taxon>
    </lineage>
</organism>
<dbReference type="SUPFAM" id="SSF52833">
    <property type="entry name" value="Thioredoxin-like"/>
    <property type="match status" value="1"/>
</dbReference>
<dbReference type="PANTHER" id="PTHR42899:SF1">
    <property type="entry name" value="SPERMATOGENESIS-ASSOCIATED PROTEIN 20"/>
    <property type="match status" value="1"/>
</dbReference>
<dbReference type="InterPro" id="IPR008928">
    <property type="entry name" value="6-hairpin_glycosidase_sf"/>
</dbReference>
<evidence type="ECO:0000259" key="1">
    <source>
        <dbReference type="Pfam" id="PF03190"/>
    </source>
</evidence>
<accession>A0A8J7FE63</accession>
<dbReference type="CDD" id="cd02955">
    <property type="entry name" value="SSP411"/>
    <property type="match status" value="1"/>
</dbReference>
<dbReference type="InterPro" id="IPR024705">
    <property type="entry name" value="Ssp411"/>
</dbReference>
<dbReference type="Gene3D" id="3.40.30.10">
    <property type="entry name" value="Glutaredoxin"/>
    <property type="match status" value="1"/>
</dbReference>
<reference evidence="2" key="1">
    <citation type="submission" date="2020-10" db="EMBL/GenBank/DDBJ databases">
        <title>Bacterium isolated from coastal waters sediment.</title>
        <authorList>
            <person name="Chen R.-J."/>
            <person name="Lu D.-C."/>
            <person name="Zhu K.-L."/>
            <person name="Du Z.-J."/>
        </authorList>
    </citation>
    <scope>NUCLEOTIDE SEQUENCE</scope>
    <source>
        <strain evidence="2">N1Y112</strain>
    </source>
</reference>
<dbReference type="RefSeq" id="WP_193953668.1">
    <property type="nucleotide sequence ID" value="NZ_JADEYS010000011.1"/>
</dbReference>
<protein>
    <submittedName>
        <fullName evidence="2">Thioredoxin domain-containing protein</fullName>
    </submittedName>
</protein>
<dbReference type="GO" id="GO:0005975">
    <property type="term" value="P:carbohydrate metabolic process"/>
    <property type="evidence" value="ECO:0007669"/>
    <property type="project" value="InterPro"/>
</dbReference>
<dbReference type="EMBL" id="JADEYS010000011">
    <property type="protein sequence ID" value="MBE9398034.1"/>
    <property type="molecule type" value="Genomic_DNA"/>
</dbReference>
<name>A0A8J7FE63_9GAMM</name>
<dbReference type="Pfam" id="PF03190">
    <property type="entry name" value="Thioredox_DsbH"/>
    <property type="match status" value="1"/>
</dbReference>
<feature type="domain" description="Spermatogenesis-associated protein 20-like TRX" evidence="1">
    <location>
        <begin position="86"/>
        <end position="241"/>
    </location>
</feature>
<proteinExistence type="predicted"/>
<gene>
    <name evidence="2" type="ORF">IOQ59_12270</name>
</gene>
<comment type="caution">
    <text evidence="2">The sequence shown here is derived from an EMBL/GenBank/DDBJ whole genome shotgun (WGS) entry which is preliminary data.</text>
</comment>
<dbReference type="InterPro" id="IPR036249">
    <property type="entry name" value="Thioredoxin-like_sf"/>
</dbReference>
<dbReference type="InterPro" id="IPR004879">
    <property type="entry name" value="Ssp411-like_TRX"/>
</dbReference>
<dbReference type="PANTHER" id="PTHR42899">
    <property type="entry name" value="SPERMATOGENESIS-ASSOCIATED PROTEIN 20"/>
    <property type="match status" value="1"/>
</dbReference>
<sequence length="801" mass="90938">MAINGLSRHSKHRYAPRIQTMVLVLIFTLSVTTMASADSEVSPMNTYALPIEQGLQYQLLQALRDKGDSYQPRTHHLTKDQQPVFTNRLILESSPYLLQHAHNPVNWYAWGEEALKRAKTENKPIFISVGYSTCHWCHVMERESFENLAIAQFLNQHFISIKVDREQRPDLDDIFMTAAQLISGHGGWPLNAFLIPDGKPFFAATYFPPEQFQRLISEVSQAWQSDKSKIVNQAERIHTTIEATMAPRKGEGLPTQISVQKALDHFLNQYDEFNGGFSDAPKFPQETVLLLILEQAQQQRDESLLGTVIHTLDAMQQGGIYDQVGGGFHRYATDPEWLTPHFEKMLYNQALLSEVYLRAWQLTNNPLHRRTLEHTLEYVLREMHADNGGFYSATDADSEGEEGRFFIWSVSEFNQALDTDDRALAQHLFGISAAGNFEGENILHLETSLPEFADAHKLPYNDLLTRVDQFREQLYQVRKQREHPSLDDKIITSWNAMMLRSLALAGYQLRNPRYLAAAWQSGEYLWQHHRDSQGVIWRDLRDGQPGVTGTQEDYAALGRAMLALYDTSLDPIWLTRGQQITDQMIERFWDNDQGGFFLSAADALTPLRGRSLDDGATPSATALGYALLKELNQRTGDSRYQDRANQLLQHISSRIEQYPASFSYLLSQYSQQLNSELSTIQYAANGALRAELIAKEDGFVLKVRLRDGWHINAEIPGDKRLIGAQVSGTGIDQIRYPDSTALSVQFSQNAIGVYSGEFEIGGRQTTQEGLLPPRLMFQLQACSDRICLPPERLVMQIPATH</sequence>
<keyword evidence="3" id="KW-1185">Reference proteome</keyword>
<dbReference type="Gene3D" id="1.50.10.10">
    <property type="match status" value="2"/>
</dbReference>
<dbReference type="Proteomes" id="UP000640333">
    <property type="component" value="Unassembled WGS sequence"/>
</dbReference>
<dbReference type="SUPFAM" id="SSF48208">
    <property type="entry name" value="Six-hairpin glycosidases"/>
    <property type="match status" value="1"/>
</dbReference>
<evidence type="ECO:0000313" key="2">
    <source>
        <dbReference type="EMBL" id="MBE9398034.1"/>
    </source>
</evidence>
<dbReference type="AlphaFoldDB" id="A0A8J7FE63"/>
<evidence type="ECO:0000313" key="3">
    <source>
        <dbReference type="Proteomes" id="UP000640333"/>
    </source>
</evidence>
<dbReference type="InterPro" id="IPR012341">
    <property type="entry name" value="6hp_glycosidase-like_sf"/>
</dbReference>